<dbReference type="GO" id="GO:0006760">
    <property type="term" value="P:folic acid-containing compound metabolic process"/>
    <property type="evidence" value="ECO:0007669"/>
    <property type="project" value="InterPro"/>
</dbReference>
<dbReference type="Pfam" id="PF02152">
    <property type="entry name" value="FolB"/>
    <property type="match status" value="1"/>
</dbReference>
<accession>A0A382DML0</accession>
<dbReference type="PANTHER" id="PTHR42844">
    <property type="entry name" value="DIHYDRONEOPTERIN ALDOLASE 1-RELATED"/>
    <property type="match status" value="1"/>
</dbReference>
<dbReference type="GO" id="GO:0005829">
    <property type="term" value="C:cytosol"/>
    <property type="evidence" value="ECO:0007669"/>
    <property type="project" value="TreeGrafter"/>
</dbReference>
<evidence type="ECO:0000313" key="7">
    <source>
        <dbReference type="EMBL" id="SVB39439.1"/>
    </source>
</evidence>
<proteinExistence type="predicted"/>
<name>A0A382DML0_9ZZZZ</name>
<dbReference type="SUPFAM" id="SSF55620">
    <property type="entry name" value="Tetrahydrobiopterin biosynthesis enzymes-like"/>
    <property type="match status" value="1"/>
</dbReference>
<reference evidence="7" key="1">
    <citation type="submission" date="2018-05" db="EMBL/GenBank/DDBJ databases">
        <authorList>
            <person name="Lanie J.A."/>
            <person name="Ng W.-L."/>
            <person name="Kazmierczak K.M."/>
            <person name="Andrzejewski T.M."/>
            <person name="Davidsen T.M."/>
            <person name="Wayne K.J."/>
            <person name="Tettelin H."/>
            <person name="Glass J.I."/>
            <person name="Rusch D."/>
            <person name="Podicherti R."/>
            <person name="Tsui H.-C.T."/>
            <person name="Winkler M.E."/>
        </authorList>
    </citation>
    <scope>NUCLEOTIDE SEQUENCE</scope>
</reference>
<dbReference type="NCBIfam" id="TIGR00526">
    <property type="entry name" value="folB_dom"/>
    <property type="match status" value="1"/>
</dbReference>
<dbReference type="PANTHER" id="PTHR42844:SF10">
    <property type="entry name" value="DIHYDRONEOPTERIN TRIPHOSPHATE 2'-EPIMERASE"/>
    <property type="match status" value="1"/>
</dbReference>
<dbReference type="GO" id="GO:0008719">
    <property type="term" value="F:dihydroneopterin triphosphate 2'-epimerase activity"/>
    <property type="evidence" value="ECO:0007669"/>
    <property type="project" value="UniProtKB-EC"/>
</dbReference>
<feature type="domain" description="Dihydroneopterin aldolase/epimerase" evidence="6">
    <location>
        <begin position="4"/>
        <end position="93"/>
    </location>
</feature>
<keyword evidence="1" id="KW-0413">Isomerase</keyword>
<evidence type="ECO:0000256" key="3">
    <source>
        <dbReference type="ARBA" id="ARBA00044039"/>
    </source>
</evidence>
<evidence type="ECO:0000259" key="6">
    <source>
        <dbReference type="SMART" id="SM00905"/>
    </source>
</evidence>
<sequence length="94" mass="11160">MTVIRVKDLSLRTFIGFKPHEKKYKQDVIIHLEVEVDTSMVESNDDYETEGFYDYRNMSKTVTKLVEESRYDLLEALTRRVLDEIMSNPLVRRA</sequence>
<evidence type="ECO:0000256" key="1">
    <source>
        <dbReference type="ARBA" id="ARBA00023235"/>
    </source>
</evidence>
<organism evidence="7">
    <name type="scientific">marine metagenome</name>
    <dbReference type="NCBI Taxonomy" id="408172"/>
    <lineage>
        <taxon>unclassified sequences</taxon>
        <taxon>metagenomes</taxon>
        <taxon>ecological metagenomes</taxon>
    </lineage>
</organism>
<comment type="catalytic activity">
    <reaction evidence="2">
        <text>7,8-dihydroneopterin 3'-triphosphate = 7,8-dihydromonapterin 3'-triphosphate</text>
        <dbReference type="Rhea" id="RHEA:28346"/>
        <dbReference type="ChEBI" id="CHEBI:58462"/>
        <dbReference type="ChEBI" id="CHEBI:61186"/>
        <dbReference type="EC" id="5.1.99.7"/>
    </reaction>
</comment>
<evidence type="ECO:0000256" key="5">
    <source>
        <dbReference type="ARBA" id="ARBA00044306"/>
    </source>
</evidence>
<dbReference type="SMART" id="SM00905">
    <property type="entry name" value="FolB"/>
    <property type="match status" value="1"/>
</dbReference>
<feature type="non-terminal residue" evidence="7">
    <location>
        <position position="94"/>
    </location>
</feature>
<dbReference type="AlphaFoldDB" id="A0A382DML0"/>
<dbReference type="InterPro" id="IPR006156">
    <property type="entry name" value="Dihydroneopterin_aldolase"/>
</dbReference>
<dbReference type="Gene3D" id="3.30.1130.10">
    <property type="match status" value="1"/>
</dbReference>
<gene>
    <name evidence="7" type="ORF">METZ01_LOCUS192293</name>
</gene>
<dbReference type="GO" id="GO:0004150">
    <property type="term" value="F:dihydroneopterin aldolase activity"/>
    <property type="evidence" value="ECO:0007669"/>
    <property type="project" value="InterPro"/>
</dbReference>
<protein>
    <recommendedName>
        <fullName evidence="4">Dihydroneopterin triphosphate 2'-epimerase</fullName>
        <ecNumber evidence="3">5.1.99.7</ecNumber>
    </recommendedName>
    <alternativeName>
        <fullName evidence="5">D-erythro-7,8-dihydroneopterin triphosphate epimerase</fullName>
    </alternativeName>
</protein>
<dbReference type="InterPro" id="IPR006157">
    <property type="entry name" value="FolB_dom"/>
</dbReference>
<dbReference type="EC" id="5.1.99.7" evidence="3"/>
<dbReference type="EMBL" id="UINC01040074">
    <property type="protein sequence ID" value="SVB39439.1"/>
    <property type="molecule type" value="Genomic_DNA"/>
</dbReference>
<evidence type="ECO:0000256" key="4">
    <source>
        <dbReference type="ARBA" id="ARBA00044197"/>
    </source>
</evidence>
<dbReference type="InterPro" id="IPR043133">
    <property type="entry name" value="GTP-CH-I_C/QueF"/>
</dbReference>
<evidence type="ECO:0000256" key="2">
    <source>
        <dbReference type="ARBA" id="ARBA00043806"/>
    </source>
</evidence>